<dbReference type="Pfam" id="PF01053">
    <property type="entry name" value="Cys_Met_Meta_PP"/>
    <property type="match status" value="1"/>
</dbReference>
<dbReference type="SUPFAM" id="SSF53383">
    <property type="entry name" value="PLP-dependent transferases"/>
    <property type="match status" value="1"/>
</dbReference>
<dbReference type="AlphaFoldDB" id="A0A2S7UQZ3"/>
<comment type="catalytic activity">
    <reaction evidence="7">
        <text>L-methionine + H2O = methanethiol + 2-oxobutanoate + NH4(+)</text>
        <dbReference type="Rhea" id="RHEA:23800"/>
        <dbReference type="ChEBI" id="CHEBI:15377"/>
        <dbReference type="ChEBI" id="CHEBI:16007"/>
        <dbReference type="ChEBI" id="CHEBI:16763"/>
        <dbReference type="ChEBI" id="CHEBI:28938"/>
        <dbReference type="ChEBI" id="CHEBI:57844"/>
        <dbReference type="EC" id="4.4.1.11"/>
    </reaction>
</comment>
<dbReference type="PROSITE" id="PS00868">
    <property type="entry name" value="CYS_MET_METAB_PP"/>
    <property type="match status" value="1"/>
</dbReference>
<evidence type="ECO:0000313" key="14">
    <source>
        <dbReference type="Proteomes" id="UP000239007"/>
    </source>
</evidence>
<reference evidence="13 14" key="1">
    <citation type="submission" date="2016-12" db="EMBL/GenBank/DDBJ databases">
        <title>Diversity of luminous bacteria.</title>
        <authorList>
            <person name="Yoshizawa S."/>
            <person name="Kogure K."/>
        </authorList>
    </citation>
    <scope>NUCLEOTIDE SEQUENCE [LARGE SCALE GENOMIC DNA]</scope>
    <source>
        <strain evidence="13 14">SA4-48</strain>
    </source>
</reference>
<dbReference type="GO" id="GO:0005737">
    <property type="term" value="C:cytoplasm"/>
    <property type="evidence" value="ECO:0007669"/>
    <property type="project" value="TreeGrafter"/>
</dbReference>
<proteinExistence type="inferred from homology"/>
<dbReference type="OrthoDB" id="9805807at2"/>
<name>A0A2S7UQZ3_9GAMM</name>
<dbReference type="RefSeq" id="WP_105050875.1">
    <property type="nucleotide sequence ID" value="NZ_BMYG01000005.1"/>
</dbReference>
<dbReference type="GO" id="GO:0003962">
    <property type="term" value="F:cystathionine gamma-synthase activity"/>
    <property type="evidence" value="ECO:0007669"/>
    <property type="project" value="TreeGrafter"/>
</dbReference>
<evidence type="ECO:0000256" key="4">
    <source>
        <dbReference type="ARBA" id="ARBA00019040"/>
    </source>
</evidence>
<dbReference type="InterPro" id="IPR000277">
    <property type="entry name" value="Cys/Met-Metab_PyrdxlP-dep_enz"/>
</dbReference>
<dbReference type="EMBL" id="MSCH01000003">
    <property type="protein sequence ID" value="PQJ52414.1"/>
    <property type="molecule type" value="Genomic_DNA"/>
</dbReference>
<evidence type="ECO:0000313" key="13">
    <source>
        <dbReference type="EMBL" id="PQJ52414.1"/>
    </source>
</evidence>
<comment type="caution">
    <text evidence="13">The sequence shown here is derived from an EMBL/GenBank/DDBJ whole genome shotgun (WGS) entry which is preliminary data.</text>
</comment>
<gene>
    <name evidence="13" type="ORF">BTO11_01275</name>
</gene>
<dbReference type="InterPro" id="IPR054542">
    <property type="entry name" value="Cys_met_metab_PP"/>
</dbReference>
<dbReference type="GO" id="GO:0030170">
    <property type="term" value="F:pyridoxal phosphate binding"/>
    <property type="evidence" value="ECO:0007669"/>
    <property type="project" value="InterPro"/>
</dbReference>
<dbReference type="CDD" id="cd00614">
    <property type="entry name" value="CGS_like"/>
    <property type="match status" value="1"/>
</dbReference>
<dbReference type="InterPro" id="IPR015424">
    <property type="entry name" value="PyrdxlP-dep_Trfase"/>
</dbReference>
<dbReference type="InterPro" id="IPR015422">
    <property type="entry name" value="PyrdxlP-dep_Trfase_small"/>
</dbReference>
<evidence type="ECO:0000256" key="1">
    <source>
        <dbReference type="ARBA" id="ARBA00001933"/>
    </source>
</evidence>
<dbReference type="Gene3D" id="3.90.1150.10">
    <property type="entry name" value="Aspartate Aminotransferase, domain 1"/>
    <property type="match status" value="1"/>
</dbReference>
<evidence type="ECO:0000256" key="3">
    <source>
        <dbReference type="ARBA" id="ARBA00012222"/>
    </source>
</evidence>
<comment type="catalytic activity">
    <reaction evidence="8">
        <text>L-homocysteine + H2O = 2-oxobutanoate + hydrogen sulfide + NH4(+) + H(+)</text>
        <dbReference type="Rhea" id="RHEA:14501"/>
        <dbReference type="ChEBI" id="CHEBI:15377"/>
        <dbReference type="ChEBI" id="CHEBI:15378"/>
        <dbReference type="ChEBI" id="CHEBI:16763"/>
        <dbReference type="ChEBI" id="CHEBI:28938"/>
        <dbReference type="ChEBI" id="CHEBI:29919"/>
        <dbReference type="ChEBI" id="CHEBI:58199"/>
        <dbReference type="EC" id="4.4.1.2"/>
    </reaction>
</comment>
<comment type="cofactor">
    <cofactor evidence="1 12">
        <name>pyridoxal 5'-phosphate</name>
        <dbReference type="ChEBI" id="CHEBI:597326"/>
    </cofactor>
</comment>
<dbReference type="PIRSF" id="PIRSF001434">
    <property type="entry name" value="CGS"/>
    <property type="match status" value="1"/>
</dbReference>
<keyword evidence="5 11" id="KW-0663">Pyridoxal phosphate</keyword>
<dbReference type="GO" id="GO:0019346">
    <property type="term" value="P:transsulfuration"/>
    <property type="evidence" value="ECO:0007669"/>
    <property type="project" value="InterPro"/>
</dbReference>
<evidence type="ECO:0000256" key="11">
    <source>
        <dbReference type="PIRSR" id="PIRSR001434-2"/>
    </source>
</evidence>
<protein>
    <recommendedName>
        <fullName evidence="4">L-methionine gamma-lyase</fullName>
        <ecNumber evidence="3">4.4.1.11</ecNumber>
    </recommendedName>
    <alternativeName>
        <fullName evidence="10">L-methionine-alpha-deamino-gamma-mercaptomethane-lyase</fullName>
    </alternativeName>
</protein>
<evidence type="ECO:0000256" key="9">
    <source>
        <dbReference type="ARBA" id="ARBA00064130"/>
    </source>
</evidence>
<dbReference type="FunFam" id="3.40.640.10:FF:000046">
    <property type="entry name" value="Cystathionine gamma-lyase"/>
    <property type="match status" value="1"/>
</dbReference>
<evidence type="ECO:0000256" key="7">
    <source>
        <dbReference type="ARBA" id="ARBA00049180"/>
    </source>
</evidence>
<keyword evidence="14" id="KW-1185">Reference proteome</keyword>
<evidence type="ECO:0000256" key="5">
    <source>
        <dbReference type="ARBA" id="ARBA00022898"/>
    </source>
</evidence>
<comment type="subunit">
    <text evidence="9">Homotetramer; dimer of active dimers.</text>
</comment>
<comment type="similarity">
    <text evidence="2">Belongs to the trans-sulfuration enzymes family. L-methionine gamma-lyase subfamily.</text>
</comment>
<dbReference type="InterPro" id="IPR011821">
    <property type="entry name" value="O_succ_thio_ly"/>
</dbReference>
<dbReference type="InterPro" id="IPR015421">
    <property type="entry name" value="PyrdxlP-dep_Trfase_major"/>
</dbReference>
<keyword evidence="6 13" id="KW-0456">Lyase</keyword>
<dbReference type="Proteomes" id="UP000239007">
    <property type="component" value="Unassembled WGS sequence"/>
</dbReference>
<dbReference type="GO" id="GO:0047982">
    <property type="term" value="F:homocysteine desulfhydrase activity"/>
    <property type="evidence" value="ECO:0007669"/>
    <property type="project" value="UniProtKB-EC"/>
</dbReference>
<dbReference type="Gene3D" id="3.40.640.10">
    <property type="entry name" value="Type I PLP-dependent aspartate aminotransferase-like (Major domain)"/>
    <property type="match status" value="1"/>
</dbReference>
<evidence type="ECO:0000256" key="12">
    <source>
        <dbReference type="RuleBase" id="RU362118"/>
    </source>
</evidence>
<feature type="modified residue" description="N6-(pyridoxal phosphate)lysine" evidence="11">
    <location>
        <position position="203"/>
    </location>
</feature>
<evidence type="ECO:0000256" key="2">
    <source>
        <dbReference type="ARBA" id="ARBA00008667"/>
    </source>
</evidence>
<dbReference type="NCBIfam" id="TIGR02080">
    <property type="entry name" value="O_succ_thio_ly"/>
    <property type="match status" value="1"/>
</dbReference>
<evidence type="ECO:0000256" key="6">
    <source>
        <dbReference type="ARBA" id="ARBA00023239"/>
    </source>
</evidence>
<dbReference type="GO" id="GO:0004123">
    <property type="term" value="F:cystathionine gamma-lyase activity"/>
    <property type="evidence" value="ECO:0007669"/>
    <property type="project" value="TreeGrafter"/>
</dbReference>
<dbReference type="FunFam" id="3.90.1150.10:FF:000008">
    <property type="entry name" value="Cystathionine gamma-synthase"/>
    <property type="match status" value="1"/>
</dbReference>
<dbReference type="EC" id="4.4.1.11" evidence="3"/>
<dbReference type="PANTHER" id="PTHR11808:SF75">
    <property type="entry name" value="CYSTATHIONINE GAMMA-SYNTHASE"/>
    <property type="match status" value="1"/>
</dbReference>
<dbReference type="GO" id="GO:0018826">
    <property type="term" value="F:methionine gamma-lyase activity"/>
    <property type="evidence" value="ECO:0007669"/>
    <property type="project" value="UniProtKB-EC"/>
</dbReference>
<sequence length="429" mass="46491">MSNELLTNLDAATIAVQSGLNSDTNHNSVVAPIYLATNFEFDTITNKPNFDYSRGGNPTRDLLAQALTELERGKGAVVTSSGMAAINLVLQLLTPQDTLVAPKDCYGGTHRLFTSLAKRGGFKLVWLDFYADDLDKQLIQTKPQMIWLETPSNPLLRLTDIEHICQVAKQVNAKVVVDNTFLSPLGQSPLALGADIVVHSSTKYLNGHSDVVSGAVISASEDIHEQVRWWANNTGVTGAPFDSYLILRGIRTLPIRIKQHSENAQAIAEVLQAHKNVTTVNYPGLPQHPDHQLANRQHKYHGGMVSFEINANASQIDAFVKEFNLFTLAESLGGTESLICHPANMTHAAMDAEAQKEAGITAQLIRLSVGIEDKGDLINDLVNALDSLGNVKRSSAFCSDGETSIAQESLTDEDVSATCRLSPALAALW</sequence>
<accession>A0A2S7UQZ3</accession>
<evidence type="ECO:0000256" key="10">
    <source>
        <dbReference type="ARBA" id="ARBA00078333"/>
    </source>
</evidence>
<organism evidence="13 14">
    <name type="scientific">Psychrosphaera saromensis</name>
    <dbReference type="NCBI Taxonomy" id="716813"/>
    <lineage>
        <taxon>Bacteria</taxon>
        <taxon>Pseudomonadati</taxon>
        <taxon>Pseudomonadota</taxon>
        <taxon>Gammaproteobacteria</taxon>
        <taxon>Alteromonadales</taxon>
        <taxon>Pseudoalteromonadaceae</taxon>
        <taxon>Psychrosphaera</taxon>
    </lineage>
</organism>
<dbReference type="PANTHER" id="PTHR11808">
    <property type="entry name" value="TRANS-SULFURATION ENZYME FAMILY MEMBER"/>
    <property type="match status" value="1"/>
</dbReference>
<dbReference type="GO" id="GO:0019343">
    <property type="term" value="P:cysteine biosynthetic process via cystathionine"/>
    <property type="evidence" value="ECO:0007669"/>
    <property type="project" value="TreeGrafter"/>
</dbReference>
<evidence type="ECO:0000256" key="8">
    <source>
        <dbReference type="ARBA" id="ARBA00050802"/>
    </source>
</evidence>